<dbReference type="FunFam" id="3.40.50.1010:FF:000018">
    <property type="entry name" value="RNA-binding protein NOB1"/>
    <property type="match status" value="1"/>
</dbReference>
<dbReference type="GO" id="GO:0030688">
    <property type="term" value="C:preribosome, small subunit precursor"/>
    <property type="evidence" value="ECO:0007669"/>
    <property type="project" value="TreeGrafter"/>
</dbReference>
<dbReference type="GO" id="GO:0030490">
    <property type="term" value="P:maturation of SSU-rRNA"/>
    <property type="evidence" value="ECO:0007669"/>
    <property type="project" value="TreeGrafter"/>
</dbReference>
<dbReference type="InterPro" id="IPR033411">
    <property type="entry name" value="Ribonuclease_PIN"/>
</dbReference>
<evidence type="ECO:0000313" key="16">
    <source>
        <dbReference type="EMBL" id="CAD7643477.1"/>
    </source>
</evidence>
<accession>A0A7R9LKW7</accession>
<dbReference type="EMBL" id="CAJPVJ010001371">
    <property type="protein sequence ID" value="CAG2164604.1"/>
    <property type="molecule type" value="Genomic_DNA"/>
</dbReference>
<dbReference type="PIRSF" id="PIRSF037125">
    <property type="entry name" value="D-site_20S_pre-rRNA_nuclease"/>
    <property type="match status" value="1"/>
</dbReference>
<dbReference type="AlphaFoldDB" id="A0A7R9LKW7"/>
<dbReference type="Pfam" id="PF17146">
    <property type="entry name" value="PIN_6"/>
    <property type="match status" value="1"/>
</dbReference>
<evidence type="ECO:0000259" key="14">
    <source>
        <dbReference type="Pfam" id="PF08772"/>
    </source>
</evidence>
<protein>
    <recommendedName>
        <fullName evidence="3">RNA-binding protein NOB1</fullName>
    </recommendedName>
</protein>
<reference evidence="16" key="1">
    <citation type="submission" date="2020-11" db="EMBL/GenBank/DDBJ databases">
        <authorList>
            <person name="Tran Van P."/>
        </authorList>
    </citation>
    <scope>NUCLEOTIDE SEQUENCE</scope>
</reference>
<dbReference type="GO" id="GO:0004521">
    <property type="term" value="F:RNA endonuclease activity"/>
    <property type="evidence" value="ECO:0007669"/>
    <property type="project" value="InterPro"/>
</dbReference>
<dbReference type="InterPro" id="IPR017117">
    <property type="entry name" value="Nob1_euk"/>
</dbReference>
<dbReference type="InterPro" id="IPR036283">
    <property type="entry name" value="NOB1_Zf-like_sf"/>
</dbReference>
<dbReference type="Gene3D" id="3.40.50.1010">
    <property type="entry name" value="5'-nuclease"/>
    <property type="match status" value="1"/>
</dbReference>
<keyword evidence="5" id="KW-0540">Nuclease</keyword>
<keyword evidence="17" id="KW-1185">Reference proteome</keyword>
<proteinExistence type="inferred from homology"/>
<keyword evidence="6 12" id="KW-0479">Metal-binding</keyword>
<feature type="binding site" evidence="12">
    <location>
        <position position="258"/>
    </location>
    <ligand>
        <name>Zn(2+)</name>
        <dbReference type="ChEBI" id="CHEBI:29105"/>
    </ligand>
</feature>
<name>A0A7R9LKW7_9ACAR</name>
<feature type="binding site" evidence="12">
    <location>
        <position position="261"/>
    </location>
    <ligand>
        <name>Zn(2+)</name>
        <dbReference type="ChEBI" id="CHEBI:29105"/>
    </ligand>
</feature>
<evidence type="ECO:0000256" key="11">
    <source>
        <dbReference type="ARBA" id="ARBA00045628"/>
    </source>
</evidence>
<dbReference type="EMBL" id="OC916196">
    <property type="protein sequence ID" value="CAD7643477.1"/>
    <property type="molecule type" value="Genomic_DNA"/>
</dbReference>
<comment type="function">
    <text evidence="11">May play a role in mRNA degradation. Endonuclease required for processing of 20S pre-rRNA precursor and biogenesis of 40S ribosomal subunits.</text>
</comment>
<feature type="domain" description="Ribonuclease PIN" evidence="15">
    <location>
        <begin position="10"/>
        <end position="96"/>
    </location>
</feature>
<evidence type="ECO:0000256" key="10">
    <source>
        <dbReference type="ARBA" id="ARBA00023242"/>
    </source>
</evidence>
<evidence type="ECO:0000256" key="4">
    <source>
        <dbReference type="ARBA" id="ARBA00022553"/>
    </source>
</evidence>
<gene>
    <name evidence="16" type="ORF">ONB1V03_LOCUS4155</name>
</gene>
<evidence type="ECO:0000256" key="5">
    <source>
        <dbReference type="ARBA" id="ARBA00022722"/>
    </source>
</evidence>
<comment type="similarity">
    <text evidence="2">Belongs to the NOB1 family.</text>
</comment>
<dbReference type="PANTHER" id="PTHR12814:SF2">
    <property type="entry name" value="RNA-BINDING PROTEIN NOB1"/>
    <property type="match status" value="1"/>
</dbReference>
<evidence type="ECO:0000256" key="12">
    <source>
        <dbReference type="PIRSR" id="PIRSR037125-1"/>
    </source>
</evidence>
<dbReference type="GO" id="GO:0008270">
    <property type="term" value="F:zinc ion binding"/>
    <property type="evidence" value="ECO:0007669"/>
    <property type="project" value="UniProtKB-KW"/>
</dbReference>
<sequence length="359" mass="40743">MLNKKKVSHLVVDSGAFIAGTQIQDLGEKIYTLPQVVDEIKDQNTRNRLQFIAYELKYREPSEEDIKAVISFAKKTGDYCQLSATDLKVIALTLRLEKEVNGDKHIRHEPQVTQVLKKTHSEANESMVGFYVNKNDDKSDDTKSEGNCAENAKEVTEEAIGSDGEEEEEEDSEEGWITPHNVEEIRRQMMGMKVDDEVEEVVSVGCLTGDYAMQNVLLQMGLKVINIKDGLRIRSTKQFVFRCFACLKISTKTCNDFCHNCGNLKTLKRVALTVRDDGTKEVHINFKKPINIRGTAISDGCGFRPFLLFFPVLTQNILKDPDYVNRLNPFAINDVYSRSSRINANIRRTVNPNETRRPT</sequence>
<dbReference type="Gene3D" id="6.20.210.10">
    <property type="entry name" value="Nin one binding (NOB1), Zn-ribbon-like"/>
    <property type="match status" value="1"/>
</dbReference>
<dbReference type="GO" id="GO:0005634">
    <property type="term" value="C:nucleus"/>
    <property type="evidence" value="ECO:0007669"/>
    <property type="project" value="UniProtKB-SubCell"/>
</dbReference>
<dbReference type="Pfam" id="PF08772">
    <property type="entry name" value="Zn_ribbon_NOB1"/>
    <property type="match status" value="1"/>
</dbReference>
<dbReference type="SUPFAM" id="SSF144206">
    <property type="entry name" value="NOB1 zinc finger-like"/>
    <property type="match status" value="1"/>
</dbReference>
<comment type="subcellular location">
    <subcellularLocation>
        <location evidence="1">Nucleus</location>
    </subcellularLocation>
</comment>
<feature type="binding site" evidence="12">
    <location>
        <position position="243"/>
    </location>
    <ligand>
        <name>Zn(2+)</name>
        <dbReference type="ChEBI" id="CHEBI:29105"/>
    </ligand>
</feature>
<keyword evidence="7" id="KW-0863">Zinc-finger</keyword>
<evidence type="ECO:0000256" key="1">
    <source>
        <dbReference type="ARBA" id="ARBA00004123"/>
    </source>
</evidence>
<keyword evidence="8" id="KW-0378">Hydrolase</keyword>
<evidence type="ECO:0000313" key="17">
    <source>
        <dbReference type="Proteomes" id="UP000728032"/>
    </source>
</evidence>
<evidence type="ECO:0000256" key="13">
    <source>
        <dbReference type="SAM" id="MobiDB-lite"/>
    </source>
</evidence>
<evidence type="ECO:0000259" key="15">
    <source>
        <dbReference type="Pfam" id="PF17146"/>
    </source>
</evidence>
<evidence type="ECO:0000256" key="2">
    <source>
        <dbReference type="ARBA" id="ARBA00005858"/>
    </source>
</evidence>
<dbReference type="InterPro" id="IPR014881">
    <property type="entry name" value="NOB1_Zn-bd"/>
</dbReference>
<feature type="non-terminal residue" evidence="16">
    <location>
        <position position="1"/>
    </location>
</feature>
<dbReference type="GO" id="GO:0016787">
    <property type="term" value="F:hydrolase activity"/>
    <property type="evidence" value="ECO:0007669"/>
    <property type="project" value="UniProtKB-KW"/>
</dbReference>
<feature type="compositionally biased region" description="Basic and acidic residues" evidence="13">
    <location>
        <begin position="134"/>
        <end position="144"/>
    </location>
</feature>
<dbReference type="PANTHER" id="PTHR12814">
    <property type="entry name" value="RNA-BINDING PROTEIN NOB1"/>
    <property type="match status" value="1"/>
</dbReference>
<dbReference type="CDD" id="cd09876">
    <property type="entry name" value="PIN_Nob1-like"/>
    <property type="match status" value="1"/>
</dbReference>
<dbReference type="OrthoDB" id="446759at2759"/>
<feature type="compositionally biased region" description="Acidic residues" evidence="13">
    <location>
        <begin position="163"/>
        <end position="174"/>
    </location>
</feature>
<dbReference type="InterPro" id="IPR039907">
    <property type="entry name" value="NOB1"/>
</dbReference>
<feature type="region of interest" description="Disordered" evidence="13">
    <location>
        <begin position="133"/>
        <end position="175"/>
    </location>
</feature>
<keyword evidence="9 12" id="KW-0862">Zinc</keyword>
<evidence type="ECO:0000256" key="8">
    <source>
        <dbReference type="ARBA" id="ARBA00022801"/>
    </source>
</evidence>
<feature type="binding site" evidence="12">
    <location>
        <position position="246"/>
    </location>
    <ligand>
        <name>Zn(2+)</name>
        <dbReference type="ChEBI" id="CHEBI:29105"/>
    </ligand>
</feature>
<keyword evidence="4" id="KW-0597">Phosphoprotein</keyword>
<dbReference type="Proteomes" id="UP000728032">
    <property type="component" value="Unassembled WGS sequence"/>
</dbReference>
<evidence type="ECO:0000256" key="7">
    <source>
        <dbReference type="ARBA" id="ARBA00022771"/>
    </source>
</evidence>
<evidence type="ECO:0000256" key="6">
    <source>
        <dbReference type="ARBA" id="ARBA00022723"/>
    </source>
</evidence>
<evidence type="ECO:0000256" key="9">
    <source>
        <dbReference type="ARBA" id="ARBA00022833"/>
    </source>
</evidence>
<organism evidence="16">
    <name type="scientific">Oppiella nova</name>
    <dbReference type="NCBI Taxonomy" id="334625"/>
    <lineage>
        <taxon>Eukaryota</taxon>
        <taxon>Metazoa</taxon>
        <taxon>Ecdysozoa</taxon>
        <taxon>Arthropoda</taxon>
        <taxon>Chelicerata</taxon>
        <taxon>Arachnida</taxon>
        <taxon>Acari</taxon>
        <taxon>Acariformes</taxon>
        <taxon>Sarcoptiformes</taxon>
        <taxon>Oribatida</taxon>
        <taxon>Brachypylina</taxon>
        <taxon>Oppioidea</taxon>
        <taxon>Oppiidae</taxon>
        <taxon>Oppiella</taxon>
    </lineage>
</organism>
<evidence type="ECO:0000256" key="3">
    <source>
        <dbReference type="ARBA" id="ARBA00018439"/>
    </source>
</evidence>
<feature type="domain" description="Nin one binding (NOB1) Zn-ribbon-like" evidence="14">
    <location>
        <begin position="233"/>
        <end position="296"/>
    </location>
</feature>
<keyword evidence="10" id="KW-0539">Nucleus</keyword>